<dbReference type="Proteomes" id="UP000594014">
    <property type="component" value="Chromosome"/>
</dbReference>
<keyword evidence="2" id="KW-1185">Reference proteome</keyword>
<protein>
    <submittedName>
        <fullName evidence="1">Uncharacterized protein</fullName>
    </submittedName>
</protein>
<evidence type="ECO:0000313" key="1">
    <source>
        <dbReference type="EMBL" id="QOX63997.1"/>
    </source>
</evidence>
<sequence length="183" mass="19846">MAWYHRTVELPENADVPISLYKSMQGKYFVGYADNLDFTGPGVNAWASLYNPPNSGVTLYINVWTATSLYGIFRAQIWFNARMPGTPNFSSLVTAANTSIDPIPSPKTLLLEAANTTGEPVGGVKAFVRRGGPESTLTSEVGGRYIFGPGGSFSILLSNPETPQEPASGRVAFGWWEEPICTF</sequence>
<gene>
    <name evidence="1" type="ORF">FRZ06_11960</name>
</gene>
<organism evidence="1 2">
    <name type="scientific">Anoxybacterium hadale</name>
    <dbReference type="NCBI Taxonomy" id="3408580"/>
    <lineage>
        <taxon>Bacteria</taxon>
        <taxon>Bacillati</taxon>
        <taxon>Bacillota</taxon>
        <taxon>Clostridia</taxon>
        <taxon>Peptostreptococcales</taxon>
        <taxon>Anaerovoracaceae</taxon>
        <taxon>Anoxybacterium</taxon>
    </lineage>
</organism>
<accession>A0ACD1ABW6</accession>
<reference evidence="1" key="1">
    <citation type="submission" date="2019-08" db="EMBL/GenBank/DDBJ databases">
        <title>Genome sequence of Clostridiales bacterium MT110.</title>
        <authorList>
            <person name="Cao J."/>
        </authorList>
    </citation>
    <scope>NUCLEOTIDE SEQUENCE</scope>
    <source>
        <strain evidence="1">MT110</strain>
    </source>
</reference>
<evidence type="ECO:0000313" key="2">
    <source>
        <dbReference type="Proteomes" id="UP000594014"/>
    </source>
</evidence>
<name>A0ACD1ABW6_9FIRM</name>
<proteinExistence type="predicted"/>
<dbReference type="EMBL" id="CP042469">
    <property type="protein sequence ID" value="QOX63997.1"/>
    <property type="molecule type" value="Genomic_DNA"/>
</dbReference>